<reference evidence="9 10" key="1">
    <citation type="submission" date="2020-10" db="EMBL/GenBank/DDBJ databases">
        <title>Identification of Nocardia species via Next-generation sequencing and recognition of intraspecies genetic diversity.</title>
        <authorList>
            <person name="Li P."/>
            <person name="Li P."/>
            <person name="Lu B."/>
        </authorList>
    </citation>
    <scope>NUCLEOTIDE SEQUENCE [LARGE SCALE GENOMIC DNA]</scope>
    <source>
        <strain evidence="9 10">BJ06-0143</strain>
    </source>
</reference>
<evidence type="ECO:0000256" key="5">
    <source>
        <dbReference type="ARBA" id="ARBA00024074"/>
    </source>
</evidence>
<keyword evidence="3 7" id="KW-0862">Zinc</keyword>
<dbReference type="InterPro" id="IPR036291">
    <property type="entry name" value="NAD(P)-bd_dom_sf"/>
</dbReference>
<dbReference type="EC" id="1.1.1.2" evidence="5"/>
<dbReference type="RefSeq" id="WP_195004307.1">
    <property type="nucleotide sequence ID" value="NZ_JADLQN010000005.1"/>
</dbReference>
<evidence type="ECO:0000256" key="7">
    <source>
        <dbReference type="RuleBase" id="RU361277"/>
    </source>
</evidence>
<dbReference type="InterPro" id="IPR011032">
    <property type="entry name" value="GroES-like_sf"/>
</dbReference>
<evidence type="ECO:0000259" key="8">
    <source>
        <dbReference type="SMART" id="SM00829"/>
    </source>
</evidence>
<evidence type="ECO:0000256" key="6">
    <source>
        <dbReference type="ARBA" id="ARBA00048262"/>
    </source>
</evidence>
<dbReference type="Pfam" id="PF08240">
    <property type="entry name" value="ADH_N"/>
    <property type="match status" value="1"/>
</dbReference>
<dbReference type="Gene3D" id="3.90.180.10">
    <property type="entry name" value="Medium-chain alcohol dehydrogenases, catalytic domain"/>
    <property type="match status" value="1"/>
</dbReference>
<evidence type="ECO:0000256" key="1">
    <source>
        <dbReference type="ARBA" id="ARBA00001947"/>
    </source>
</evidence>
<accession>A0ABS0DHV8</accession>
<proteinExistence type="inferred from homology"/>
<comment type="catalytic activity">
    <reaction evidence="6">
        <text>a primary alcohol + NADP(+) = an aldehyde + NADPH + H(+)</text>
        <dbReference type="Rhea" id="RHEA:15937"/>
        <dbReference type="ChEBI" id="CHEBI:15378"/>
        <dbReference type="ChEBI" id="CHEBI:15734"/>
        <dbReference type="ChEBI" id="CHEBI:17478"/>
        <dbReference type="ChEBI" id="CHEBI:57783"/>
        <dbReference type="ChEBI" id="CHEBI:58349"/>
        <dbReference type="EC" id="1.1.1.2"/>
    </reaction>
</comment>
<dbReference type="InterPro" id="IPR013149">
    <property type="entry name" value="ADH-like_C"/>
</dbReference>
<dbReference type="InterPro" id="IPR047109">
    <property type="entry name" value="CAD-like"/>
</dbReference>
<dbReference type="PANTHER" id="PTHR42683">
    <property type="entry name" value="ALDEHYDE REDUCTASE"/>
    <property type="match status" value="1"/>
</dbReference>
<dbReference type="Gene3D" id="3.40.50.720">
    <property type="entry name" value="NAD(P)-binding Rossmann-like Domain"/>
    <property type="match status" value="1"/>
</dbReference>
<evidence type="ECO:0000313" key="9">
    <source>
        <dbReference type="EMBL" id="MBF6357468.1"/>
    </source>
</evidence>
<dbReference type="SUPFAM" id="SSF51735">
    <property type="entry name" value="NAD(P)-binding Rossmann-fold domains"/>
    <property type="match status" value="1"/>
</dbReference>
<comment type="similarity">
    <text evidence="7">Belongs to the zinc-containing alcohol dehydrogenase family.</text>
</comment>
<keyword evidence="2 7" id="KW-0479">Metal-binding</keyword>
<comment type="caution">
    <text evidence="9">The sequence shown here is derived from an EMBL/GenBank/DDBJ whole genome shotgun (WGS) entry which is preliminary data.</text>
</comment>
<dbReference type="Proteomes" id="UP000707731">
    <property type="component" value="Unassembled WGS sequence"/>
</dbReference>
<comment type="cofactor">
    <cofactor evidence="1 7">
        <name>Zn(2+)</name>
        <dbReference type="ChEBI" id="CHEBI:29105"/>
    </cofactor>
</comment>
<dbReference type="InterPro" id="IPR002328">
    <property type="entry name" value="ADH_Zn_CS"/>
</dbReference>
<evidence type="ECO:0000313" key="10">
    <source>
        <dbReference type="Proteomes" id="UP000707731"/>
    </source>
</evidence>
<organism evidence="9 10">
    <name type="scientific">Nocardia higoensis</name>
    <dbReference type="NCBI Taxonomy" id="228599"/>
    <lineage>
        <taxon>Bacteria</taxon>
        <taxon>Bacillati</taxon>
        <taxon>Actinomycetota</taxon>
        <taxon>Actinomycetes</taxon>
        <taxon>Mycobacteriales</taxon>
        <taxon>Nocardiaceae</taxon>
        <taxon>Nocardia</taxon>
    </lineage>
</organism>
<dbReference type="SUPFAM" id="SSF50129">
    <property type="entry name" value="GroES-like"/>
    <property type="match status" value="1"/>
</dbReference>
<dbReference type="InterPro" id="IPR020843">
    <property type="entry name" value="ER"/>
</dbReference>
<protein>
    <recommendedName>
        <fullName evidence="5">alcohol dehydrogenase (NADP(+))</fullName>
        <ecNumber evidence="5">1.1.1.2</ecNumber>
    </recommendedName>
</protein>
<keyword evidence="4" id="KW-0560">Oxidoreductase</keyword>
<dbReference type="PROSITE" id="PS00059">
    <property type="entry name" value="ADH_ZINC"/>
    <property type="match status" value="1"/>
</dbReference>
<gene>
    <name evidence="9" type="ORF">IU449_23455</name>
</gene>
<dbReference type="CDD" id="cd05283">
    <property type="entry name" value="CAD1"/>
    <property type="match status" value="1"/>
</dbReference>
<evidence type="ECO:0000256" key="4">
    <source>
        <dbReference type="ARBA" id="ARBA00023002"/>
    </source>
</evidence>
<dbReference type="SMART" id="SM00829">
    <property type="entry name" value="PKS_ER"/>
    <property type="match status" value="1"/>
</dbReference>
<dbReference type="Pfam" id="PF00107">
    <property type="entry name" value="ADH_zinc_N"/>
    <property type="match status" value="1"/>
</dbReference>
<evidence type="ECO:0000256" key="2">
    <source>
        <dbReference type="ARBA" id="ARBA00022723"/>
    </source>
</evidence>
<evidence type="ECO:0000256" key="3">
    <source>
        <dbReference type="ARBA" id="ARBA00022833"/>
    </source>
</evidence>
<dbReference type="EMBL" id="JADLQN010000005">
    <property type="protein sequence ID" value="MBF6357468.1"/>
    <property type="molecule type" value="Genomic_DNA"/>
</dbReference>
<name>A0ABS0DHV8_9NOCA</name>
<keyword evidence="10" id="KW-1185">Reference proteome</keyword>
<dbReference type="InterPro" id="IPR013154">
    <property type="entry name" value="ADH-like_N"/>
</dbReference>
<feature type="domain" description="Enoyl reductase (ER)" evidence="8">
    <location>
        <begin position="15"/>
        <end position="346"/>
    </location>
</feature>
<sequence>MSTAAAAYALPSPEGAFQKITIERRELGPHDVLIDVKYAGICHSDIHTARNEWGSAHYPCVPGHEIAGIVAAVGSAVTGFAAGDRVGVGCLVDSCGKCENCVADEEQYCLRGSVMTYNHPVAESVQPGGYTLGGYSTQIVVTENFVLRIPDGIGLDVAAPLLCAGITLFSPLRHWNAGPGKRVAIVGMGGLGHIGVKLAAAMGAEVTVLSHSLSKQEDGKRFGAHHYHATSDDQTFRDLRNRFDLILNTVSADLPVEKYLRLLRLDGTFVQLGMPENPTTLRSFHLAALRRSLAGSMIGGIAQTQEMLDFCAQHGIGAEIEVISADEIDNAYDRVVDSDVRYRFVIDAATM</sequence>